<accession>A0A317PMK9</accession>
<dbReference type="EMBL" id="QGTR01000002">
    <property type="protein sequence ID" value="PWW01997.1"/>
    <property type="molecule type" value="Genomic_DNA"/>
</dbReference>
<protein>
    <submittedName>
        <fullName evidence="1">Uncharacterized protein</fullName>
    </submittedName>
</protein>
<organism evidence="1 2">
    <name type="scientific">Hoeflea marina</name>
    <dbReference type="NCBI Taxonomy" id="274592"/>
    <lineage>
        <taxon>Bacteria</taxon>
        <taxon>Pseudomonadati</taxon>
        <taxon>Pseudomonadota</taxon>
        <taxon>Alphaproteobacteria</taxon>
        <taxon>Hyphomicrobiales</taxon>
        <taxon>Rhizobiaceae</taxon>
        <taxon>Hoeflea</taxon>
    </lineage>
</organism>
<dbReference type="AlphaFoldDB" id="A0A317PMK9"/>
<keyword evidence="2" id="KW-1185">Reference proteome</keyword>
<gene>
    <name evidence="1" type="ORF">DFR52_102662</name>
</gene>
<proteinExistence type="predicted"/>
<dbReference type="Proteomes" id="UP000246352">
    <property type="component" value="Unassembled WGS sequence"/>
</dbReference>
<comment type="caution">
    <text evidence="1">The sequence shown here is derived from an EMBL/GenBank/DDBJ whole genome shotgun (WGS) entry which is preliminary data.</text>
</comment>
<sequence>MNWSEPMKLGRVAGVDADDCVEETTPHLGLRSQ</sequence>
<evidence type="ECO:0000313" key="1">
    <source>
        <dbReference type="EMBL" id="PWW01997.1"/>
    </source>
</evidence>
<evidence type="ECO:0000313" key="2">
    <source>
        <dbReference type="Proteomes" id="UP000246352"/>
    </source>
</evidence>
<reference evidence="1 2" key="1">
    <citation type="submission" date="2018-05" db="EMBL/GenBank/DDBJ databases">
        <title>Genomic Encyclopedia of Type Strains, Phase IV (KMG-IV): sequencing the most valuable type-strain genomes for metagenomic binning, comparative biology and taxonomic classification.</title>
        <authorList>
            <person name="Goeker M."/>
        </authorList>
    </citation>
    <scope>NUCLEOTIDE SEQUENCE [LARGE SCALE GENOMIC DNA]</scope>
    <source>
        <strain evidence="1 2">DSM 16791</strain>
    </source>
</reference>
<name>A0A317PMK9_9HYPH</name>